<dbReference type="SMART" id="SM00388">
    <property type="entry name" value="HisKA"/>
    <property type="match status" value="1"/>
</dbReference>
<dbReference type="CDD" id="cd17546">
    <property type="entry name" value="REC_hyHK_CKI1_RcsC-like"/>
    <property type="match status" value="1"/>
</dbReference>
<dbReference type="Gene3D" id="3.40.50.2300">
    <property type="match status" value="1"/>
</dbReference>
<feature type="domain" description="Response regulatory" evidence="6">
    <location>
        <begin position="442"/>
        <end position="569"/>
    </location>
</feature>
<reference evidence="7 8" key="1">
    <citation type="journal article" date="2013" name="BMC Genomics">
        <title>The miniature genome of a carnivorous plant Genlisea aurea contains a low number of genes and short non-coding sequences.</title>
        <authorList>
            <person name="Leushkin E.V."/>
            <person name="Sutormin R.A."/>
            <person name="Nabieva E.R."/>
            <person name="Penin A.A."/>
            <person name="Kondrashov A.S."/>
            <person name="Logacheva M.D."/>
        </authorList>
    </citation>
    <scope>NUCLEOTIDE SEQUENCE [LARGE SCALE GENOMIC DNA]</scope>
</reference>
<comment type="caution">
    <text evidence="7">The sequence shown here is derived from an EMBL/GenBank/DDBJ whole genome shotgun (WGS) entry which is preliminary data.</text>
</comment>
<dbReference type="AlphaFoldDB" id="S8BZ88"/>
<keyword evidence="3 4" id="KW-0597">Phosphoprotein</keyword>
<feature type="modified residue" description="4-aspartylphosphate" evidence="4">
    <location>
        <position position="492"/>
    </location>
</feature>
<dbReference type="Pfam" id="PF00512">
    <property type="entry name" value="HisKA"/>
    <property type="match status" value="1"/>
</dbReference>
<protein>
    <recommendedName>
        <fullName evidence="2">histidine kinase</fullName>
        <ecNumber evidence="2">2.7.13.3</ecNumber>
    </recommendedName>
</protein>
<feature type="non-terminal residue" evidence="7">
    <location>
        <position position="1"/>
    </location>
</feature>
<dbReference type="OrthoDB" id="303614at2759"/>
<dbReference type="EMBL" id="AUSU01008032">
    <property type="protein sequence ID" value="EPS59845.1"/>
    <property type="molecule type" value="Genomic_DNA"/>
</dbReference>
<dbReference type="InterPro" id="IPR003661">
    <property type="entry name" value="HisK_dim/P_dom"/>
</dbReference>
<dbReference type="InterPro" id="IPR005467">
    <property type="entry name" value="His_kinase_dom"/>
</dbReference>
<dbReference type="EC" id="2.7.13.3" evidence="2"/>
<evidence type="ECO:0000256" key="2">
    <source>
        <dbReference type="ARBA" id="ARBA00012438"/>
    </source>
</evidence>
<proteinExistence type="predicted"/>
<evidence type="ECO:0000256" key="3">
    <source>
        <dbReference type="ARBA" id="ARBA00022553"/>
    </source>
</evidence>
<evidence type="ECO:0000256" key="1">
    <source>
        <dbReference type="ARBA" id="ARBA00000085"/>
    </source>
</evidence>
<dbReference type="InterPro" id="IPR050956">
    <property type="entry name" value="2C_system_His_kinase"/>
</dbReference>
<dbReference type="GO" id="GO:0000155">
    <property type="term" value="F:phosphorelay sensor kinase activity"/>
    <property type="evidence" value="ECO:0007669"/>
    <property type="project" value="InterPro"/>
</dbReference>
<dbReference type="Pfam" id="PF24896">
    <property type="entry name" value="Receiver_CRE1"/>
    <property type="match status" value="1"/>
</dbReference>
<dbReference type="SUPFAM" id="SSF55874">
    <property type="entry name" value="ATPase domain of HSP90 chaperone/DNA topoisomerase II/histidine kinase"/>
    <property type="match status" value="1"/>
</dbReference>
<feature type="domain" description="Histidine kinase" evidence="5">
    <location>
        <begin position="5"/>
        <end position="271"/>
    </location>
</feature>
<dbReference type="SUPFAM" id="SSF47384">
    <property type="entry name" value="Homodimeric domain of signal transducing histidine kinase"/>
    <property type="match status" value="1"/>
</dbReference>
<dbReference type="Pfam" id="PF02518">
    <property type="entry name" value="HATPase_c"/>
    <property type="match status" value="1"/>
</dbReference>
<dbReference type="PRINTS" id="PR00344">
    <property type="entry name" value="BCTRLSENSOR"/>
</dbReference>
<dbReference type="Gene3D" id="1.10.287.130">
    <property type="match status" value="1"/>
</dbReference>
<evidence type="ECO:0000313" key="8">
    <source>
        <dbReference type="Proteomes" id="UP000015453"/>
    </source>
</evidence>
<evidence type="ECO:0000256" key="4">
    <source>
        <dbReference type="PROSITE-ProRule" id="PRU00169"/>
    </source>
</evidence>
<name>S8BZ88_9LAMI</name>
<evidence type="ECO:0000259" key="5">
    <source>
        <dbReference type="PROSITE" id="PS50109"/>
    </source>
</evidence>
<dbReference type="InterPro" id="IPR011006">
    <property type="entry name" value="CheY-like_superfamily"/>
</dbReference>
<dbReference type="PANTHER" id="PTHR43719">
    <property type="entry name" value="TWO-COMPONENT HISTIDINE KINASE"/>
    <property type="match status" value="1"/>
</dbReference>
<dbReference type="Pfam" id="PF00072">
    <property type="entry name" value="Response_reg"/>
    <property type="match status" value="1"/>
</dbReference>
<dbReference type="InterPro" id="IPR056839">
    <property type="entry name" value="Receiver_AHK4/CRE1_1st"/>
</dbReference>
<dbReference type="SUPFAM" id="SSF52172">
    <property type="entry name" value="CheY-like"/>
    <property type="match status" value="1"/>
</dbReference>
<dbReference type="Gene3D" id="3.30.565.10">
    <property type="entry name" value="Histidine kinase-like ATPase, C-terminal domain"/>
    <property type="match status" value="1"/>
</dbReference>
<gene>
    <name evidence="7" type="ORF">M569_14960</name>
</gene>
<dbReference type="InterPro" id="IPR036097">
    <property type="entry name" value="HisK_dim/P_sf"/>
</dbReference>
<dbReference type="Proteomes" id="UP000015453">
    <property type="component" value="Unassembled WGS sequence"/>
</dbReference>
<dbReference type="CDD" id="cd16922">
    <property type="entry name" value="HATPase_EvgS-ArcB-TorS-like"/>
    <property type="match status" value="1"/>
</dbReference>
<dbReference type="PROSITE" id="PS50110">
    <property type="entry name" value="RESPONSE_REGULATORY"/>
    <property type="match status" value="1"/>
</dbReference>
<comment type="catalytic activity">
    <reaction evidence="1">
        <text>ATP + protein L-histidine = ADP + protein N-phospho-L-histidine.</text>
        <dbReference type="EC" id="2.7.13.3"/>
    </reaction>
</comment>
<evidence type="ECO:0000313" key="7">
    <source>
        <dbReference type="EMBL" id="EPS59845.1"/>
    </source>
</evidence>
<dbReference type="InterPro" id="IPR036890">
    <property type="entry name" value="HATPase_C_sf"/>
</dbReference>
<dbReference type="InterPro" id="IPR001789">
    <property type="entry name" value="Sig_transdc_resp-reg_receiver"/>
</dbReference>
<accession>S8BZ88</accession>
<sequence length="570" mass="62215">QFLATVSHEIRTPMNGVLGMLQMLKDTNLDETQEDYVRTARESGKALVSLINEVLDQAKIESGKLELEAVSFDLRAILDDVLSLFSGKYQGKNVEMAVYVSSKVPSTLIGDPCRLRQIIMNLVGNSIKFTDKGHIFVTVHLVEEAMDIETEFDSSESLSGKAVVDRKKSWAGFRIFNREASNPSSSSSQSDQQVTVMVSVEDTGQGIPLESQSKVFTPFMQVGPSITRTHGGTGIGLSISKCLVHLMKGEIGLASQPEVGSTFTFTAVFAAEPSSSSSSTTAASSCFPEFHGTRALLVDPNLVRSKVSEYHIGRLGIDVETLPGFSAARPSGSPVDIVFVEEELLENDDDESDELPVFLEKLQHDGVSPKVLILSSSPSCIKPCGPSKPFAVSKPLRSGLLASYLQRVAGSRGKNGELQQQQNNHHHTLASSSLGSLLRGRRILVVDDNPVNLKVASGALRKYGAEVVHADSGKDSISLLTPPHSFDACFMDIQMPEMDGFEATNRIRKMESSMNEGMESARKWRVPILAMTADVIQATYEECLKSGMDGYVTKPFEAEQLYWEVSRFFQ</sequence>
<dbReference type="InterPro" id="IPR004358">
    <property type="entry name" value="Sig_transdc_His_kin-like_C"/>
</dbReference>
<dbReference type="CDD" id="cd00082">
    <property type="entry name" value="HisKA"/>
    <property type="match status" value="1"/>
</dbReference>
<feature type="non-terminal residue" evidence="7">
    <location>
        <position position="570"/>
    </location>
</feature>
<keyword evidence="8" id="KW-1185">Reference proteome</keyword>
<organism evidence="7 8">
    <name type="scientific">Genlisea aurea</name>
    <dbReference type="NCBI Taxonomy" id="192259"/>
    <lineage>
        <taxon>Eukaryota</taxon>
        <taxon>Viridiplantae</taxon>
        <taxon>Streptophyta</taxon>
        <taxon>Embryophyta</taxon>
        <taxon>Tracheophyta</taxon>
        <taxon>Spermatophyta</taxon>
        <taxon>Magnoliopsida</taxon>
        <taxon>eudicotyledons</taxon>
        <taxon>Gunneridae</taxon>
        <taxon>Pentapetalae</taxon>
        <taxon>asterids</taxon>
        <taxon>lamiids</taxon>
        <taxon>Lamiales</taxon>
        <taxon>Lentibulariaceae</taxon>
        <taxon>Genlisea</taxon>
    </lineage>
</organism>
<dbReference type="PROSITE" id="PS50109">
    <property type="entry name" value="HIS_KIN"/>
    <property type="match status" value="1"/>
</dbReference>
<dbReference type="SMART" id="SM00448">
    <property type="entry name" value="REC"/>
    <property type="match status" value="1"/>
</dbReference>
<dbReference type="InterPro" id="IPR003594">
    <property type="entry name" value="HATPase_dom"/>
</dbReference>
<evidence type="ECO:0000259" key="6">
    <source>
        <dbReference type="PROSITE" id="PS50110"/>
    </source>
</evidence>
<dbReference type="GO" id="GO:0005634">
    <property type="term" value="C:nucleus"/>
    <property type="evidence" value="ECO:0007669"/>
    <property type="project" value="TreeGrafter"/>
</dbReference>
<dbReference type="SMART" id="SM00387">
    <property type="entry name" value="HATPase_c"/>
    <property type="match status" value="1"/>
</dbReference>
<dbReference type="PANTHER" id="PTHR43719:SF73">
    <property type="entry name" value="HISTIDINE KINASE 3"/>
    <property type="match status" value="1"/>
</dbReference>